<dbReference type="Proteomes" id="UP000095605">
    <property type="component" value="Unassembled WGS sequence"/>
</dbReference>
<feature type="transmembrane region" description="Helical" evidence="6">
    <location>
        <begin position="69"/>
        <end position="91"/>
    </location>
</feature>
<dbReference type="Gene3D" id="1.20.1740.10">
    <property type="entry name" value="Amino acid/polyamine transporter I"/>
    <property type="match status" value="1"/>
</dbReference>
<keyword evidence="2" id="KW-0813">Transport</keyword>
<feature type="transmembrane region" description="Helical" evidence="6">
    <location>
        <begin position="521"/>
        <end position="541"/>
    </location>
</feature>
<reference evidence="8" key="1">
    <citation type="journal article" date="2016" name="Genome Announc.">
        <title>Genome sequences of three species of Hanseniaspora isolated from spontaneous wine fermentations.</title>
        <authorList>
            <person name="Sternes P.R."/>
            <person name="Lee D."/>
            <person name="Kutyna D.R."/>
            <person name="Borneman A.R."/>
        </authorList>
    </citation>
    <scope>NUCLEOTIDE SEQUENCE [LARGE SCALE GENOMIC DNA]</scope>
    <source>
        <strain evidence="8">AWRI3578</strain>
    </source>
</reference>
<keyword evidence="8" id="KW-1185">Reference proteome</keyword>
<dbReference type="GO" id="GO:0016020">
    <property type="term" value="C:membrane"/>
    <property type="evidence" value="ECO:0007669"/>
    <property type="project" value="UniProtKB-SubCell"/>
</dbReference>
<dbReference type="EMBL" id="LPNL01000003">
    <property type="protein sequence ID" value="OEJ90219.1"/>
    <property type="molecule type" value="Genomic_DNA"/>
</dbReference>
<dbReference type="Pfam" id="PF13520">
    <property type="entry name" value="AA_permease_2"/>
    <property type="match status" value="1"/>
</dbReference>
<dbReference type="OrthoDB" id="4476201at2759"/>
<feature type="transmembrane region" description="Helical" evidence="6">
    <location>
        <begin position="449"/>
        <end position="468"/>
    </location>
</feature>
<feature type="transmembrane region" description="Helical" evidence="6">
    <location>
        <begin position="315"/>
        <end position="340"/>
    </location>
</feature>
<dbReference type="PANTHER" id="PTHR45649:SF6">
    <property type="entry name" value="GABA-SPECIFIC PERMEASE"/>
    <property type="match status" value="1"/>
</dbReference>
<keyword evidence="4 6" id="KW-1133">Transmembrane helix</keyword>
<keyword evidence="3 6" id="KW-0812">Transmembrane</keyword>
<evidence type="ECO:0000256" key="6">
    <source>
        <dbReference type="SAM" id="Phobius"/>
    </source>
</evidence>
<comment type="caution">
    <text evidence="7">The sequence shown here is derived from an EMBL/GenBank/DDBJ whole genome shotgun (WGS) entry which is preliminary data.</text>
</comment>
<feature type="transmembrane region" description="Helical" evidence="6">
    <location>
        <begin position="147"/>
        <end position="176"/>
    </location>
</feature>
<proteinExistence type="predicted"/>
<feature type="transmembrane region" description="Helical" evidence="6">
    <location>
        <begin position="426"/>
        <end position="442"/>
    </location>
</feature>
<evidence type="ECO:0000256" key="3">
    <source>
        <dbReference type="ARBA" id="ARBA00022692"/>
    </source>
</evidence>
<feature type="transmembrane region" description="Helical" evidence="6">
    <location>
        <begin position="223"/>
        <end position="241"/>
    </location>
</feature>
<dbReference type="PANTHER" id="PTHR45649">
    <property type="entry name" value="AMINO-ACID PERMEASE BAT1"/>
    <property type="match status" value="1"/>
</dbReference>
<feature type="transmembrane region" description="Helical" evidence="6">
    <location>
        <begin position="369"/>
        <end position="391"/>
    </location>
</feature>
<evidence type="ECO:0000256" key="1">
    <source>
        <dbReference type="ARBA" id="ARBA00004141"/>
    </source>
</evidence>
<evidence type="ECO:0000313" key="7">
    <source>
        <dbReference type="EMBL" id="OEJ90219.1"/>
    </source>
</evidence>
<comment type="subcellular location">
    <subcellularLocation>
        <location evidence="1">Membrane</location>
        <topology evidence="1">Multi-pass membrane protein</topology>
    </subcellularLocation>
</comment>
<protein>
    <submittedName>
        <fullName evidence="7">GABA-specific permease</fullName>
    </submittedName>
</protein>
<feature type="transmembrane region" description="Helical" evidence="6">
    <location>
        <begin position="103"/>
        <end position="126"/>
    </location>
</feature>
<name>A0A1E5RTL5_9ASCO</name>
<gene>
    <name evidence="7" type="ORF">AWRI3578_g1163</name>
</gene>
<sequence>MSSIESGDIKGPTKDITTYQSQQKNELENQISTFQSADGHKINVVRSMDNQLALEQLGYKQELERKYTYIDLFGIAFSVMSLLPSICAVFYQATSAGASSTWGWLFTSLLGILPVGLALSELGSAFPSASAVYLSAWTFAPEKYKDFAAYCVCILDSVSLTAGVCSIFASCAGQILSCAQVSNPDFDATNGKKYGVYVGVILLGAAIGTLSGGIATRIQQISIFFNCFLLVLVFIALPIGTSNKGIPFNKGKFIFGNVENYTNWSTGGNWILNALAPAAWTIAGFDSPIHMAEEAIYKPRNLKKHVLLDPHASPAAFGVILSIVSCGVLGWCMLICLYACMGPSVDAIMNSSYSSIITQVFMNSLGKKWTLAIMGLVSVGCFFMGVSLIMATSRNFYAISRDRVLPPFAADWFAVVDKKTKTPVRAMYGTCLASLLFGLLIFQEQGAASLFSIAVCGFYMALIIPMALKLTYARTTHAVGPFYLGKNGSFLINLVAVGYQLFMIIIVLFPSVNKPNKQEMNYCIVCTFGILTLALISYALFQHKYFKGPRSNLTDNEYLEAVGENHIDEIIYEEKE</sequence>
<evidence type="ECO:0000256" key="4">
    <source>
        <dbReference type="ARBA" id="ARBA00022989"/>
    </source>
</evidence>
<accession>A0A1E5RTL5</accession>
<feature type="transmembrane region" description="Helical" evidence="6">
    <location>
        <begin position="488"/>
        <end position="509"/>
    </location>
</feature>
<dbReference type="PIRSF" id="PIRSF006060">
    <property type="entry name" value="AA_transporter"/>
    <property type="match status" value="1"/>
</dbReference>
<evidence type="ECO:0000313" key="8">
    <source>
        <dbReference type="Proteomes" id="UP000095605"/>
    </source>
</evidence>
<dbReference type="AlphaFoldDB" id="A0A1E5RTL5"/>
<evidence type="ECO:0000256" key="2">
    <source>
        <dbReference type="ARBA" id="ARBA00022448"/>
    </source>
</evidence>
<dbReference type="InterPro" id="IPR002293">
    <property type="entry name" value="AA/rel_permease1"/>
</dbReference>
<dbReference type="GO" id="GO:0022857">
    <property type="term" value="F:transmembrane transporter activity"/>
    <property type="evidence" value="ECO:0007669"/>
    <property type="project" value="InterPro"/>
</dbReference>
<keyword evidence="5 6" id="KW-0472">Membrane</keyword>
<organism evidence="7 8">
    <name type="scientific">Hanseniaspora opuntiae</name>
    <dbReference type="NCBI Taxonomy" id="211096"/>
    <lineage>
        <taxon>Eukaryota</taxon>
        <taxon>Fungi</taxon>
        <taxon>Dikarya</taxon>
        <taxon>Ascomycota</taxon>
        <taxon>Saccharomycotina</taxon>
        <taxon>Saccharomycetes</taxon>
        <taxon>Saccharomycodales</taxon>
        <taxon>Saccharomycodaceae</taxon>
        <taxon>Hanseniaspora</taxon>
    </lineage>
</organism>
<evidence type="ECO:0000256" key="5">
    <source>
        <dbReference type="ARBA" id="ARBA00023136"/>
    </source>
</evidence>
<feature type="transmembrane region" description="Helical" evidence="6">
    <location>
        <begin position="196"/>
        <end position="216"/>
    </location>
</feature>